<sequence length="458" mass="51211">IRREGVGSEEIIGFGEFLQSINFGAAVAPKGLIARVKNIRAIKQQSDLAVLEQHVSEMEHFKAWAIRMRDLQALFGNSELRTAIKIFHGNDILGLLDNFMADFTRGGVHRAARLNWLDKLRGNLARSVLALKASIGVKQLTSFIAYADHMPVKDFVIGVAKFWKNPIANTRFLRKHSIALQTRGQHMERDIQTALKSDEYAAWKDKPNFLNSLMLNIQIGDQGAIVMGGWPLFNYHIEQGKSVEESIRIFEKVMKQTQQSADLSDLSSFQRGGSFAKLFTMFLSAPNMFYRNEIAAIKDAIHGRGTKTQLAKTILIYHTLIPMMFQYVSDAFTWDEDEQLRAIILGPFNGLFIIGSLLDGMIRKALGLRRFNDEVPIMSIVDDAVRAMDLLDPEDLDAEETLRAIRALASGVGKITGRPIKTVIDIGAGAEKVLTGEFEQGAAQTLGWSPFVSEKRKE</sequence>
<protein>
    <recommendedName>
        <fullName evidence="2">Large polyvalent protein associated domain-containing protein</fullName>
    </recommendedName>
</protein>
<organism evidence="1">
    <name type="scientific">marine sediment metagenome</name>
    <dbReference type="NCBI Taxonomy" id="412755"/>
    <lineage>
        <taxon>unclassified sequences</taxon>
        <taxon>metagenomes</taxon>
        <taxon>ecological metagenomes</taxon>
    </lineage>
</organism>
<evidence type="ECO:0008006" key="2">
    <source>
        <dbReference type="Google" id="ProtNLM"/>
    </source>
</evidence>
<dbReference type="AlphaFoldDB" id="A0A0F9E3B1"/>
<dbReference type="EMBL" id="LAZR01038820">
    <property type="protein sequence ID" value="KKL18563.1"/>
    <property type="molecule type" value="Genomic_DNA"/>
</dbReference>
<name>A0A0F9E3B1_9ZZZZ</name>
<comment type="caution">
    <text evidence="1">The sequence shown here is derived from an EMBL/GenBank/DDBJ whole genome shotgun (WGS) entry which is preliminary data.</text>
</comment>
<reference evidence="1" key="1">
    <citation type="journal article" date="2015" name="Nature">
        <title>Complex archaea that bridge the gap between prokaryotes and eukaryotes.</title>
        <authorList>
            <person name="Spang A."/>
            <person name="Saw J.H."/>
            <person name="Jorgensen S.L."/>
            <person name="Zaremba-Niedzwiedzka K."/>
            <person name="Martijn J."/>
            <person name="Lind A.E."/>
            <person name="van Eijk R."/>
            <person name="Schleper C."/>
            <person name="Guy L."/>
            <person name="Ettema T.J."/>
        </authorList>
    </citation>
    <scope>NUCLEOTIDE SEQUENCE</scope>
</reference>
<evidence type="ECO:0000313" key="1">
    <source>
        <dbReference type="EMBL" id="KKL18563.1"/>
    </source>
</evidence>
<feature type="non-terminal residue" evidence="1">
    <location>
        <position position="1"/>
    </location>
</feature>
<accession>A0A0F9E3B1</accession>
<proteinExistence type="predicted"/>
<gene>
    <name evidence="1" type="ORF">LCGC14_2474280</name>
</gene>